<dbReference type="Gene3D" id="3.30.70.20">
    <property type="match status" value="1"/>
</dbReference>
<dbReference type="RefSeq" id="WP_221250887.1">
    <property type="nucleotide sequence ID" value="NZ_AP024355.1"/>
</dbReference>
<keyword evidence="2" id="KW-0004">4Fe-4S</keyword>
<evidence type="ECO:0000256" key="1">
    <source>
        <dbReference type="ARBA" id="ARBA00022448"/>
    </source>
</evidence>
<feature type="transmembrane region" description="Helical" evidence="7">
    <location>
        <begin position="160"/>
        <end position="180"/>
    </location>
</feature>
<evidence type="ECO:0000256" key="5">
    <source>
        <dbReference type="ARBA" id="ARBA00023004"/>
    </source>
</evidence>
<dbReference type="InterPro" id="IPR017900">
    <property type="entry name" value="4Fe4S_Fe_S_CS"/>
</dbReference>
<keyword evidence="7" id="KW-0812">Transmembrane</keyword>
<dbReference type="Pfam" id="PF13746">
    <property type="entry name" value="Fer4_18"/>
    <property type="match status" value="1"/>
</dbReference>
<keyword evidence="7" id="KW-1133">Transmembrane helix</keyword>
<keyword evidence="6" id="KW-0411">Iron-sulfur</keyword>
<dbReference type="Proteomes" id="UP001319827">
    <property type="component" value="Chromosome"/>
</dbReference>
<keyword evidence="7" id="KW-0472">Membrane</keyword>
<evidence type="ECO:0000256" key="2">
    <source>
        <dbReference type="ARBA" id="ARBA00022485"/>
    </source>
</evidence>
<evidence type="ECO:0000256" key="7">
    <source>
        <dbReference type="SAM" id="Phobius"/>
    </source>
</evidence>
<dbReference type="Pfam" id="PF11614">
    <property type="entry name" value="FixG_C"/>
    <property type="match status" value="1"/>
</dbReference>
<feature type="transmembrane region" description="Helical" evidence="7">
    <location>
        <begin position="284"/>
        <end position="302"/>
    </location>
</feature>
<dbReference type="InterPro" id="IPR051684">
    <property type="entry name" value="Electron_Trans/Redox"/>
</dbReference>
<dbReference type="PROSITE" id="PS00198">
    <property type="entry name" value="4FE4S_FER_1"/>
    <property type="match status" value="1"/>
</dbReference>
<keyword evidence="1" id="KW-0813">Transport</keyword>
<dbReference type="SUPFAM" id="SSF54862">
    <property type="entry name" value="4Fe-4S ferredoxins"/>
    <property type="match status" value="1"/>
</dbReference>
<feature type="transmembrane region" description="Helical" evidence="7">
    <location>
        <begin position="59"/>
        <end position="80"/>
    </location>
</feature>
<dbReference type="InterPro" id="IPR013783">
    <property type="entry name" value="Ig-like_fold"/>
</dbReference>
<keyword evidence="3" id="KW-0479">Metal-binding</keyword>
<dbReference type="PROSITE" id="PS51379">
    <property type="entry name" value="4FE4S_FER_2"/>
    <property type="match status" value="1"/>
</dbReference>
<sequence>MSASRPRLLGPWRRVFQWGTTLLLLVVPFVRLEGRSLLRLDIPSLTLEAFGAVFRLEELYLFLLLGIALVLLFLLVTLALGRAWCGWACPQTTLTDLAEGFARRLGVKVKAGKMAPAAWQQPLLHGFYLAVSLLFAANLVWYFISPYEFFPRLLSGELGAGAWGTLAVVGGAVYLDLALVRRLMCREFCPYGRFQTALVDPGTLTLRFHPDEAERCIRCGACVRACPVGIDIRRGYQIECINCGRCLDACREVMARRGQRGIIRYTFGLSGKGLGALLNLRMLLVAGVFLAVSLGLVTATLMRPAASLKLSRSPAPARVLEDGQLVNFFTAVVGNRGTEPQSLRLAARLPSGLALEVRGQNVLDLAPGERRKVEFAVLAPVFGGGSQPFQMVLNTPAAQEVARSEAQLLPAKEGSR</sequence>
<dbReference type="PANTHER" id="PTHR30176:SF3">
    <property type="entry name" value="FERREDOXIN-TYPE PROTEIN NAPH"/>
    <property type="match status" value="1"/>
</dbReference>
<evidence type="ECO:0000259" key="8">
    <source>
        <dbReference type="PROSITE" id="PS51379"/>
    </source>
</evidence>
<reference evidence="9 10" key="2">
    <citation type="journal article" date="2021" name="Int. J. Syst. Evol. Microbiol.">
        <title>Isolation and Polyphasic Characterization of Desulfuromonas versatilis sp. Nov., an Electrogenic Bacteria Capable of Versatile Metabolism Isolated from a Graphene Oxide-Reducing Enrichment Culture.</title>
        <authorList>
            <person name="Xie L."/>
            <person name="Yoshida N."/>
            <person name="Ishii S."/>
            <person name="Meng L."/>
        </authorList>
    </citation>
    <scope>NUCLEOTIDE SEQUENCE [LARGE SCALE GENOMIC DNA]</scope>
    <source>
        <strain evidence="9 10">NIT-T3</strain>
    </source>
</reference>
<dbReference type="Pfam" id="PF12801">
    <property type="entry name" value="Fer4_5"/>
    <property type="match status" value="1"/>
</dbReference>
<gene>
    <name evidence="9" type="ORF">DESUT3_04820</name>
</gene>
<dbReference type="EMBL" id="AP024355">
    <property type="protein sequence ID" value="BCR03413.1"/>
    <property type="molecule type" value="Genomic_DNA"/>
</dbReference>
<evidence type="ECO:0000256" key="3">
    <source>
        <dbReference type="ARBA" id="ARBA00022723"/>
    </source>
</evidence>
<accession>A0ABM8HP77</accession>
<keyword evidence="4" id="KW-0249">Electron transport</keyword>
<keyword evidence="5" id="KW-0408">Iron</keyword>
<dbReference type="PANTHER" id="PTHR30176">
    <property type="entry name" value="FERREDOXIN-TYPE PROTEIN NAPH"/>
    <property type="match status" value="1"/>
</dbReference>
<feature type="domain" description="4Fe-4S ferredoxin-type" evidence="8">
    <location>
        <begin position="206"/>
        <end position="235"/>
    </location>
</feature>
<dbReference type="InterPro" id="IPR032879">
    <property type="entry name" value="FixG_C"/>
</dbReference>
<evidence type="ECO:0000313" key="10">
    <source>
        <dbReference type="Proteomes" id="UP001319827"/>
    </source>
</evidence>
<protein>
    <submittedName>
        <fullName evidence="9">Cytochrome c oxidase accessory protein CcoG</fullName>
    </submittedName>
</protein>
<organism evidence="9 10">
    <name type="scientific">Desulfuromonas versatilis</name>
    <dbReference type="NCBI Taxonomy" id="2802975"/>
    <lineage>
        <taxon>Bacteria</taxon>
        <taxon>Pseudomonadati</taxon>
        <taxon>Thermodesulfobacteriota</taxon>
        <taxon>Desulfuromonadia</taxon>
        <taxon>Desulfuromonadales</taxon>
        <taxon>Desulfuromonadaceae</taxon>
        <taxon>Desulfuromonas</taxon>
    </lineage>
</organism>
<name>A0ABM8HP77_9BACT</name>
<keyword evidence="10" id="KW-1185">Reference proteome</keyword>
<reference evidence="9 10" key="1">
    <citation type="journal article" date="2016" name="C (Basel)">
        <title>Selective Growth of and Electricity Production by Marine Exoelectrogenic Bacteria in Self-Aggregated Hydrogel of Microbially Reduced Graphene Oxide.</title>
        <authorList>
            <person name="Yoshida N."/>
            <person name="Goto Y."/>
            <person name="Miyata Y."/>
        </authorList>
    </citation>
    <scope>NUCLEOTIDE SEQUENCE [LARGE SCALE GENOMIC DNA]</scope>
    <source>
        <strain evidence="9 10">NIT-T3</strain>
    </source>
</reference>
<evidence type="ECO:0000313" key="9">
    <source>
        <dbReference type="EMBL" id="BCR03413.1"/>
    </source>
</evidence>
<dbReference type="Gene3D" id="2.60.40.10">
    <property type="entry name" value="Immunoglobulins"/>
    <property type="match status" value="1"/>
</dbReference>
<evidence type="ECO:0000256" key="4">
    <source>
        <dbReference type="ARBA" id="ARBA00022982"/>
    </source>
</evidence>
<evidence type="ECO:0000256" key="6">
    <source>
        <dbReference type="ARBA" id="ARBA00023014"/>
    </source>
</evidence>
<feature type="transmembrane region" description="Helical" evidence="7">
    <location>
        <begin position="123"/>
        <end position="144"/>
    </location>
</feature>
<dbReference type="InterPro" id="IPR017896">
    <property type="entry name" value="4Fe4S_Fe-S-bd"/>
</dbReference>
<proteinExistence type="predicted"/>